<dbReference type="GO" id="GO:0003677">
    <property type="term" value="F:DNA binding"/>
    <property type="evidence" value="ECO:0007669"/>
    <property type="project" value="UniProtKB-KW"/>
</dbReference>
<accession>A0A1N7M4R6</accession>
<dbReference type="InterPro" id="IPR010992">
    <property type="entry name" value="IHF-like_DNA-bd_dom_sf"/>
</dbReference>
<feature type="compositionally biased region" description="Low complexity" evidence="3">
    <location>
        <begin position="1"/>
        <end position="34"/>
    </location>
</feature>
<dbReference type="STRING" id="1086013.SAMN05421774_102416"/>
<evidence type="ECO:0000256" key="1">
    <source>
        <dbReference type="ARBA" id="ARBA00010529"/>
    </source>
</evidence>
<dbReference type="EMBL" id="FTOT01000002">
    <property type="protein sequence ID" value="SIS81078.1"/>
    <property type="molecule type" value="Genomic_DNA"/>
</dbReference>
<keyword evidence="2 4" id="KW-0238">DNA-binding</keyword>
<feature type="region of interest" description="Disordered" evidence="3">
    <location>
        <begin position="94"/>
        <end position="134"/>
    </location>
</feature>
<gene>
    <name evidence="4" type="ORF">SAMN05421774_102416</name>
</gene>
<dbReference type="GO" id="GO:0030527">
    <property type="term" value="F:structural constituent of chromatin"/>
    <property type="evidence" value="ECO:0007669"/>
    <property type="project" value="InterPro"/>
</dbReference>
<dbReference type="SUPFAM" id="SSF47729">
    <property type="entry name" value="IHF-like DNA-binding proteins"/>
    <property type="match status" value="1"/>
</dbReference>
<dbReference type="AlphaFoldDB" id="A0A1N7M4R6"/>
<evidence type="ECO:0000313" key="4">
    <source>
        <dbReference type="EMBL" id="SIS81078.1"/>
    </source>
</evidence>
<evidence type="ECO:0000256" key="3">
    <source>
        <dbReference type="SAM" id="MobiDB-lite"/>
    </source>
</evidence>
<dbReference type="Proteomes" id="UP000186141">
    <property type="component" value="Unassembled WGS sequence"/>
</dbReference>
<evidence type="ECO:0000313" key="5">
    <source>
        <dbReference type="Proteomes" id="UP000186141"/>
    </source>
</evidence>
<proteinExistence type="inferred from homology"/>
<dbReference type="RefSeq" id="WP_076529598.1">
    <property type="nucleotide sequence ID" value="NZ_BMEH01000002.1"/>
</dbReference>
<name>A0A1N7M4R6_9RHOB</name>
<comment type="similarity">
    <text evidence="1">Belongs to the bacterial histone-like protein family.</text>
</comment>
<dbReference type="OrthoDB" id="7873474at2"/>
<dbReference type="Pfam" id="PF00216">
    <property type="entry name" value="Bac_DNA_binding"/>
    <property type="match status" value="1"/>
</dbReference>
<feature type="compositionally biased region" description="Basic and acidic residues" evidence="3">
    <location>
        <begin position="116"/>
        <end position="126"/>
    </location>
</feature>
<keyword evidence="5" id="KW-1185">Reference proteome</keyword>
<organism evidence="4 5">
    <name type="scientific">Gemmobacter megaterium</name>
    <dbReference type="NCBI Taxonomy" id="1086013"/>
    <lineage>
        <taxon>Bacteria</taxon>
        <taxon>Pseudomonadati</taxon>
        <taxon>Pseudomonadota</taxon>
        <taxon>Alphaproteobacteria</taxon>
        <taxon>Rhodobacterales</taxon>
        <taxon>Paracoccaceae</taxon>
        <taxon>Gemmobacter</taxon>
    </lineage>
</organism>
<feature type="region of interest" description="Disordered" evidence="3">
    <location>
        <begin position="1"/>
        <end position="38"/>
    </location>
</feature>
<dbReference type="Gene3D" id="4.10.520.10">
    <property type="entry name" value="IHF-like DNA-binding proteins"/>
    <property type="match status" value="1"/>
</dbReference>
<reference evidence="4 5" key="1">
    <citation type="submission" date="2017-01" db="EMBL/GenBank/DDBJ databases">
        <authorList>
            <person name="Mah S.A."/>
            <person name="Swanson W.J."/>
            <person name="Moy G.W."/>
            <person name="Vacquier V.D."/>
        </authorList>
    </citation>
    <scope>NUCLEOTIDE SEQUENCE [LARGE SCALE GENOMIC DNA]</scope>
    <source>
        <strain evidence="4 5">DSM 26375</strain>
    </source>
</reference>
<dbReference type="InterPro" id="IPR000119">
    <property type="entry name" value="Hist_DNA-bd"/>
</dbReference>
<evidence type="ECO:0000256" key="2">
    <source>
        <dbReference type="ARBA" id="ARBA00023125"/>
    </source>
</evidence>
<protein>
    <submittedName>
        <fullName evidence="4">DNA-binding protein</fullName>
    </submittedName>
</protein>
<sequence>MAKSTKPATAKPRARKTASAPKKPRAAAPAPVAPIEGPVEGGVLKMKDLLDRVSARTGANKKQAKGLVEAVLHELGASLARSEGFVLPPLGRAKVSRSSDDEAGHKLVIKLKRGGGKRDAAQKEPETPLAPVEE</sequence>